<reference evidence="1 2" key="1">
    <citation type="submission" date="2019-04" db="EMBL/GenBank/DDBJ databases">
        <title>Complete genome sequence of Agrobacterium tumefaciens CFBP6624.</title>
        <authorList>
            <person name="Haryono M."/>
            <person name="Lin Y.-C."/>
            <person name="Lai E.-M."/>
            <person name="Kuo C.-H."/>
        </authorList>
    </citation>
    <scope>NUCLEOTIDE SEQUENCE [LARGE SCALE GENOMIC DNA]</scope>
    <source>
        <strain evidence="1 2">CFBP6624</strain>
    </source>
</reference>
<dbReference type="RefSeq" id="WP_137083604.1">
    <property type="nucleotide sequence ID" value="NZ_CP039907.1"/>
</dbReference>
<organism evidence="1 2">
    <name type="scientific">Agrobacterium tumefaciens</name>
    <dbReference type="NCBI Taxonomy" id="358"/>
    <lineage>
        <taxon>Bacteria</taxon>
        <taxon>Pseudomonadati</taxon>
        <taxon>Pseudomonadota</taxon>
        <taxon>Alphaproteobacteria</taxon>
        <taxon>Hyphomicrobiales</taxon>
        <taxon>Rhizobiaceae</taxon>
        <taxon>Rhizobium/Agrobacterium group</taxon>
        <taxon>Agrobacterium</taxon>
        <taxon>Agrobacterium tumefaciens complex</taxon>
    </lineage>
</organism>
<accession>A0AAE6BLG5</accession>
<dbReference type="AlphaFoldDB" id="A0AAE6BLG5"/>
<evidence type="ECO:0000313" key="1">
    <source>
        <dbReference type="EMBL" id="QCL99007.1"/>
    </source>
</evidence>
<protein>
    <submittedName>
        <fullName evidence="1">Uncharacterized protein</fullName>
    </submittedName>
</protein>
<name>A0AAE6BLG5_AGRTU</name>
<evidence type="ECO:0000313" key="2">
    <source>
        <dbReference type="Proteomes" id="UP000298646"/>
    </source>
</evidence>
<sequence length="69" mass="7602">MPAPGRVAHGIRSDVIRQGLFARKNHKLQKKLSVIPASSRNPSGARLRGEKSLFQPKDLGWLDSGSRPE</sequence>
<dbReference type="Proteomes" id="UP000298646">
    <property type="component" value="Chromosome circular"/>
</dbReference>
<dbReference type="EMBL" id="CP039907">
    <property type="protein sequence ID" value="QCL99007.1"/>
    <property type="molecule type" value="Genomic_DNA"/>
</dbReference>
<gene>
    <name evidence="1" type="ORF">CFBP6624_01865</name>
</gene>
<proteinExistence type="predicted"/>